<organism evidence="2 3">
    <name type="scientific">Anisodus tanguticus</name>
    <dbReference type="NCBI Taxonomy" id="243964"/>
    <lineage>
        <taxon>Eukaryota</taxon>
        <taxon>Viridiplantae</taxon>
        <taxon>Streptophyta</taxon>
        <taxon>Embryophyta</taxon>
        <taxon>Tracheophyta</taxon>
        <taxon>Spermatophyta</taxon>
        <taxon>Magnoliopsida</taxon>
        <taxon>eudicotyledons</taxon>
        <taxon>Gunneridae</taxon>
        <taxon>Pentapetalae</taxon>
        <taxon>asterids</taxon>
        <taxon>lamiids</taxon>
        <taxon>Solanales</taxon>
        <taxon>Solanaceae</taxon>
        <taxon>Solanoideae</taxon>
        <taxon>Hyoscyameae</taxon>
        <taxon>Anisodus</taxon>
    </lineage>
</organism>
<protein>
    <submittedName>
        <fullName evidence="2">Uncharacterized protein</fullName>
    </submittedName>
</protein>
<proteinExistence type="predicted"/>
<dbReference type="EMBL" id="JAVYJV010000022">
    <property type="protein sequence ID" value="KAK4341627.1"/>
    <property type="molecule type" value="Genomic_DNA"/>
</dbReference>
<reference evidence="2" key="1">
    <citation type="submission" date="2023-12" db="EMBL/GenBank/DDBJ databases">
        <title>Genome assembly of Anisodus tanguticus.</title>
        <authorList>
            <person name="Wang Y.-J."/>
        </authorList>
    </citation>
    <scope>NUCLEOTIDE SEQUENCE</scope>
    <source>
        <strain evidence="2">KB-2021</strain>
        <tissue evidence="2">Leaf</tissue>
    </source>
</reference>
<evidence type="ECO:0000313" key="3">
    <source>
        <dbReference type="Proteomes" id="UP001291623"/>
    </source>
</evidence>
<feature type="region of interest" description="Disordered" evidence="1">
    <location>
        <begin position="244"/>
        <end position="277"/>
    </location>
</feature>
<gene>
    <name evidence="2" type="ORF">RND71_040128</name>
</gene>
<accession>A0AAE1R0T9</accession>
<evidence type="ECO:0000256" key="1">
    <source>
        <dbReference type="SAM" id="MobiDB-lite"/>
    </source>
</evidence>
<dbReference type="PANTHER" id="PTHR35719">
    <property type="entry name" value="OS01G0680600 PROTEIN"/>
    <property type="match status" value="1"/>
</dbReference>
<comment type="caution">
    <text evidence="2">The sequence shown here is derived from an EMBL/GenBank/DDBJ whole genome shotgun (WGS) entry which is preliminary data.</text>
</comment>
<feature type="compositionally biased region" description="Low complexity" evidence="1">
    <location>
        <begin position="248"/>
        <end position="261"/>
    </location>
</feature>
<dbReference type="PANTHER" id="PTHR35719:SF2">
    <property type="entry name" value="ABC TRANSMEMBRANE TYPE-1 DOMAIN-CONTAINING PROTEIN"/>
    <property type="match status" value="1"/>
</dbReference>
<dbReference type="Proteomes" id="UP001291623">
    <property type="component" value="Unassembled WGS sequence"/>
</dbReference>
<dbReference type="AlphaFoldDB" id="A0AAE1R0T9"/>
<feature type="region of interest" description="Disordered" evidence="1">
    <location>
        <begin position="178"/>
        <end position="222"/>
    </location>
</feature>
<sequence length="303" mass="34240">MEVVIFERIMYMSNIGQWNIGLSSMKTITTTRGGGFLLLLHLPYQPLNPNHSHLFLFTKNPNFANYSLSFHLHLCCKSSKWDSNAETIKNQNFSKLEDEEEELDGDEILDQGAQVLEEYIESIWIFKVFWSYGWALPPIIIALLITGGPKAFLMALAIPLGQSTFSFAIQKMLDVTQNKPTGKSKTKKKHRAPTSSKTNFWRRGGSPRTQKRKPGYQSWVSNNDISASKDEREVSRYGGWDELDQETESSTSFKSSAQSSAGPSNIPVEKGKLSMPEAKSDTPLLLRLLISMFPFLASWTKML</sequence>
<keyword evidence="3" id="KW-1185">Reference proteome</keyword>
<feature type="compositionally biased region" description="Basic residues" evidence="1">
    <location>
        <begin position="182"/>
        <end position="192"/>
    </location>
</feature>
<name>A0AAE1R0T9_9SOLA</name>
<evidence type="ECO:0000313" key="2">
    <source>
        <dbReference type="EMBL" id="KAK4341627.1"/>
    </source>
</evidence>